<feature type="domain" description="Beta-Casp" evidence="3">
    <location>
        <begin position="250"/>
        <end position="378"/>
    </location>
</feature>
<dbReference type="InterPro" id="IPR011108">
    <property type="entry name" value="RMMBL"/>
</dbReference>
<protein>
    <submittedName>
        <fullName evidence="4">MBL fold metallo-hydrolase</fullName>
    </submittedName>
</protein>
<dbReference type="InterPro" id="IPR036866">
    <property type="entry name" value="RibonucZ/Hydroxyglut_hydro"/>
</dbReference>
<dbReference type="SMART" id="SM01027">
    <property type="entry name" value="Beta-Casp"/>
    <property type="match status" value="1"/>
</dbReference>
<evidence type="ECO:0000259" key="3">
    <source>
        <dbReference type="SMART" id="SM01027"/>
    </source>
</evidence>
<dbReference type="Gene3D" id="3.60.15.10">
    <property type="entry name" value="Ribonuclease Z/Hydroxyacylglutathione hydrolase-like"/>
    <property type="match status" value="1"/>
</dbReference>
<keyword evidence="1 4" id="KW-0378">Hydrolase</keyword>
<feature type="domain" description="Metallo-beta-lactamase" evidence="2">
    <location>
        <begin position="13"/>
        <end position="245"/>
    </location>
</feature>
<evidence type="ECO:0000256" key="1">
    <source>
        <dbReference type="ARBA" id="ARBA00022801"/>
    </source>
</evidence>
<dbReference type="GO" id="GO:0016787">
    <property type="term" value="F:hydrolase activity"/>
    <property type="evidence" value="ECO:0007669"/>
    <property type="project" value="UniProtKB-KW"/>
</dbReference>
<dbReference type="PANTHER" id="PTHR11203:SF37">
    <property type="entry name" value="INTEGRATOR COMPLEX SUBUNIT 11"/>
    <property type="match status" value="1"/>
</dbReference>
<dbReference type="RefSeq" id="WP_121587599.1">
    <property type="nucleotide sequence ID" value="NZ_RCHT01000042.1"/>
</dbReference>
<accession>A0A498CJU3</accession>
<evidence type="ECO:0000313" key="5">
    <source>
        <dbReference type="Proteomes" id="UP000276301"/>
    </source>
</evidence>
<dbReference type="Proteomes" id="UP000276301">
    <property type="component" value="Unassembled WGS sequence"/>
</dbReference>
<dbReference type="AlphaFoldDB" id="A0A498CJU3"/>
<evidence type="ECO:0000313" key="4">
    <source>
        <dbReference type="EMBL" id="RLL07735.1"/>
    </source>
</evidence>
<gene>
    <name evidence="4" type="ORF">D4A47_12945</name>
</gene>
<dbReference type="Gene3D" id="3.40.50.10890">
    <property type="match status" value="1"/>
</dbReference>
<organism evidence="4 5">
    <name type="scientific">Anaerotruncus massiliensis</name>
    <name type="common">ex Liu et al. 2021</name>
    <dbReference type="NCBI Taxonomy" id="2321404"/>
    <lineage>
        <taxon>Bacteria</taxon>
        <taxon>Bacillati</taxon>
        <taxon>Bacillota</taxon>
        <taxon>Clostridia</taxon>
        <taxon>Eubacteriales</taxon>
        <taxon>Oscillospiraceae</taxon>
        <taxon>Anaerotruncus</taxon>
    </lineage>
</organism>
<evidence type="ECO:0000259" key="2">
    <source>
        <dbReference type="SMART" id="SM00849"/>
    </source>
</evidence>
<dbReference type="EMBL" id="RCHT01000042">
    <property type="protein sequence ID" value="RLL07735.1"/>
    <property type="molecule type" value="Genomic_DNA"/>
</dbReference>
<dbReference type="Pfam" id="PF00753">
    <property type="entry name" value="Lactamase_B"/>
    <property type="match status" value="1"/>
</dbReference>
<dbReference type="CDD" id="cd16295">
    <property type="entry name" value="TTHA0252-CPSF-like_MBL-fold"/>
    <property type="match status" value="1"/>
</dbReference>
<comment type="caution">
    <text evidence="4">The sequence shown here is derived from an EMBL/GenBank/DDBJ whole genome shotgun (WGS) entry which is preliminary data.</text>
</comment>
<dbReference type="Pfam" id="PF10996">
    <property type="entry name" value="Beta-Casp"/>
    <property type="match status" value="1"/>
</dbReference>
<name>A0A498CJU3_9FIRM</name>
<dbReference type="Pfam" id="PF07521">
    <property type="entry name" value="RMMBL"/>
    <property type="match status" value="1"/>
</dbReference>
<dbReference type="InterPro" id="IPR001279">
    <property type="entry name" value="Metallo-B-lactamas"/>
</dbReference>
<proteinExistence type="predicted"/>
<dbReference type="SUPFAM" id="SSF56281">
    <property type="entry name" value="Metallo-hydrolase/oxidoreductase"/>
    <property type="match status" value="1"/>
</dbReference>
<sequence length="533" mass="58826">MQLSFFGADHEVTGSCHYLQACGKKILIDCGMQQGPDEYEHQEIPFAPGEIDYVLLTHAHIDHSGRLPLLAKLGFRGAICATDATCDLCGIMLRDSAHIQEFEAEWKNRKGKRAGREEIEPMYTMRDAEAAISQLEPYVYNQVEQLCDGIAIRFIDAGHLLGSASIELWVTEEGVTKKLVFSGDVGNLNQPLINDPSYIAEADYVVVESTYGDRLHNPPPDYAESLAQIIQRTFDRGGNVVIPSFAVGRTQEMLYFLRDIKARGLVHGHNNFPVYVDSPLAVEATSIFQDNRADFDEEATELIRHGINPITFLGLHLAITSDESKAINFDNTPKVILSASGMCEAGRIKHHLKHNLWRPQSTVVFVGYQAAGTLGRALMEGAKSVKLFGETIEVEAEIVSLEGVSGHADQAGLLRWLDAFETPIERIFVVHGESDVCDSFAALLAKRYNVPVTAPDYGAGFDLLTNTMLEPGVKREVMKPAAKPESVYTGVFGRLYAAGKRLMAVIEHNRGGANKDLAKFADQVNSLCDKWDR</sequence>
<dbReference type="InterPro" id="IPR022712">
    <property type="entry name" value="Beta_Casp"/>
</dbReference>
<reference evidence="4 5" key="1">
    <citation type="submission" date="2018-10" db="EMBL/GenBank/DDBJ databases">
        <title>Anaerotruncus faecis sp. nov., isolated from human feces.</title>
        <authorList>
            <person name="Wang Y.-J."/>
        </authorList>
    </citation>
    <scope>NUCLEOTIDE SEQUENCE [LARGE SCALE GENOMIC DNA]</scope>
    <source>
        <strain evidence="4 5">22A2-44</strain>
    </source>
</reference>
<dbReference type="GO" id="GO:0004521">
    <property type="term" value="F:RNA endonuclease activity"/>
    <property type="evidence" value="ECO:0007669"/>
    <property type="project" value="TreeGrafter"/>
</dbReference>
<dbReference type="SMART" id="SM00849">
    <property type="entry name" value="Lactamase_B"/>
    <property type="match status" value="1"/>
</dbReference>
<keyword evidence="5" id="KW-1185">Reference proteome</keyword>
<dbReference type="PANTHER" id="PTHR11203">
    <property type="entry name" value="CLEAVAGE AND POLYADENYLATION SPECIFICITY FACTOR FAMILY MEMBER"/>
    <property type="match status" value="1"/>
</dbReference>
<dbReference type="InterPro" id="IPR050698">
    <property type="entry name" value="MBL"/>
</dbReference>